<dbReference type="EMBL" id="VFIY01000018">
    <property type="protein sequence ID" value="TPD57776.1"/>
    <property type="molecule type" value="Genomic_DNA"/>
</dbReference>
<protein>
    <submittedName>
        <fullName evidence="4">Glutathione S-transferase family protein</fullName>
    </submittedName>
</protein>
<organism evidence="4 5">
    <name type="scientific">Emcibacter nanhaiensis</name>
    <dbReference type="NCBI Taxonomy" id="1505037"/>
    <lineage>
        <taxon>Bacteria</taxon>
        <taxon>Pseudomonadati</taxon>
        <taxon>Pseudomonadota</taxon>
        <taxon>Alphaproteobacteria</taxon>
        <taxon>Emcibacterales</taxon>
        <taxon>Emcibacteraceae</taxon>
        <taxon>Emcibacter</taxon>
    </lineage>
</organism>
<dbReference type="Pfam" id="PF13409">
    <property type="entry name" value="GST_N_2"/>
    <property type="match status" value="1"/>
</dbReference>
<comment type="subunit">
    <text evidence="1">Homodimer.</text>
</comment>
<dbReference type="InterPro" id="IPR004046">
    <property type="entry name" value="GST_C"/>
</dbReference>
<dbReference type="Pfam" id="PF14497">
    <property type="entry name" value="GST_C_3"/>
    <property type="match status" value="1"/>
</dbReference>
<evidence type="ECO:0000259" key="2">
    <source>
        <dbReference type="PROSITE" id="PS50404"/>
    </source>
</evidence>
<dbReference type="AlphaFoldDB" id="A0A501PCT1"/>
<keyword evidence="4" id="KW-0808">Transferase</keyword>
<accession>A0A501PCT1</accession>
<dbReference type="GO" id="GO:0006749">
    <property type="term" value="P:glutathione metabolic process"/>
    <property type="evidence" value="ECO:0007669"/>
    <property type="project" value="TreeGrafter"/>
</dbReference>
<evidence type="ECO:0000313" key="5">
    <source>
        <dbReference type="Proteomes" id="UP000319148"/>
    </source>
</evidence>
<dbReference type="SUPFAM" id="SSF52833">
    <property type="entry name" value="Thioredoxin-like"/>
    <property type="match status" value="1"/>
</dbReference>
<dbReference type="RefSeq" id="WP_139942092.1">
    <property type="nucleotide sequence ID" value="NZ_JBHSYP010000005.1"/>
</dbReference>
<feature type="domain" description="GST N-terminal" evidence="2">
    <location>
        <begin position="1"/>
        <end position="80"/>
    </location>
</feature>
<dbReference type="CDD" id="cd00570">
    <property type="entry name" value="GST_N_family"/>
    <property type="match status" value="1"/>
</dbReference>
<dbReference type="Gene3D" id="3.40.30.10">
    <property type="entry name" value="Glutaredoxin"/>
    <property type="match status" value="1"/>
</dbReference>
<sequence>MLTIYHYWFCPFSRKTRIALQEKKVDFEMKLELPWQRRPEFLALNPAGNVPVLVKDEPRQAVSGPYAIMEFLEEQYPAPNLIGDTIEGRAETRRLVEWFDDKFYREVTSLIINEKIMKSFLKRGTPEAANIRYAGQNIKHHLKYIEYLTDRRNWLAGDNFTLADISAAAHLSCIDYLGDVPWQNFEKAKDWYARIKSRPSFQAILQDKIAGLTPAAHYRDLDF</sequence>
<evidence type="ECO:0000313" key="4">
    <source>
        <dbReference type="EMBL" id="TPD57776.1"/>
    </source>
</evidence>
<dbReference type="OrthoDB" id="9794721at2"/>
<dbReference type="PANTHER" id="PTHR43969">
    <property type="entry name" value="GLUTATHIONE S TRANSFERASE D10, ISOFORM A-RELATED"/>
    <property type="match status" value="1"/>
</dbReference>
<dbReference type="Proteomes" id="UP000319148">
    <property type="component" value="Unassembled WGS sequence"/>
</dbReference>
<dbReference type="InterPro" id="IPR036249">
    <property type="entry name" value="Thioredoxin-like_sf"/>
</dbReference>
<name>A0A501PCT1_9PROT</name>
<dbReference type="InterPro" id="IPR040079">
    <property type="entry name" value="Glutathione_S-Trfase"/>
</dbReference>
<dbReference type="CDD" id="cd00299">
    <property type="entry name" value="GST_C_family"/>
    <property type="match status" value="1"/>
</dbReference>
<dbReference type="InterPro" id="IPR004045">
    <property type="entry name" value="Glutathione_S-Trfase_N"/>
</dbReference>
<dbReference type="InterPro" id="IPR010987">
    <property type="entry name" value="Glutathione-S-Trfase_C-like"/>
</dbReference>
<evidence type="ECO:0000256" key="1">
    <source>
        <dbReference type="ARBA" id="ARBA00011738"/>
    </source>
</evidence>
<dbReference type="GO" id="GO:0004364">
    <property type="term" value="F:glutathione transferase activity"/>
    <property type="evidence" value="ECO:0007669"/>
    <property type="project" value="TreeGrafter"/>
</dbReference>
<keyword evidence="5" id="KW-1185">Reference proteome</keyword>
<dbReference type="SFLD" id="SFLDS00019">
    <property type="entry name" value="Glutathione_Transferase_(cytos"/>
    <property type="match status" value="1"/>
</dbReference>
<dbReference type="InterPro" id="IPR036282">
    <property type="entry name" value="Glutathione-S-Trfase_C_sf"/>
</dbReference>
<reference evidence="5" key="1">
    <citation type="submission" date="2019-06" db="EMBL/GenBank/DDBJ databases">
        <title>The complete genome of Emcibacter congregatus ZYLT.</title>
        <authorList>
            <person name="Zhao Z."/>
        </authorList>
    </citation>
    <scope>NUCLEOTIDE SEQUENCE [LARGE SCALE GENOMIC DNA]</scope>
    <source>
        <strain evidence="5">MCCC 1A06723</strain>
    </source>
</reference>
<feature type="domain" description="GST C-terminal" evidence="3">
    <location>
        <begin position="85"/>
        <end position="218"/>
    </location>
</feature>
<dbReference type="PROSITE" id="PS50404">
    <property type="entry name" value="GST_NTER"/>
    <property type="match status" value="1"/>
</dbReference>
<dbReference type="Gene3D" id="1.20.1050.10">
    <property type="match status" value="1"/>
</dbReference>
<evidence type="ECO:0000259" key="3">
    <source>
        <dbReference type="PROSITE" id="PS50405"/>
    </source>
</evidence>
<dbReference type="PANTHER" id="PTHR43969:SF9">
    <property type="entry name" value="GLUTATHIONE S TRANSFERASE D10, ISOFORM A-RELATED"/>
    <property type="match status" value="1"/>
</dbReference>
<proteinExistence type="predicted"/>
<dbReference type="PROSITE" id="PS50405">
    <property type="entry name" value="GST_CTER"/>
    <property type="match status" value="1"/>
</dbReference>
<comment type="caution">
    <text evidence="4">The sequence shown here is derived from an EMBL/GenBank/DDBJ whole genome shotgun (WGS) entry which is preliminary data.</text>
</comment>
<dbReference type="SFLD" id="SFLDG00358">
    <property type="entry name" value="Main_(cytGST)"/>
    <property type="match status" value="1"/>
</dbReference>
<dbReference type="SUPFAM" id="SSF47616">
    <property type="entry name" value="GST C-terminal domain-like"/>
    <property type="match status" value="1"/>
</dbReference>
<gene>
    <name evidence="4" type="ORF">FIV46_16875</name>
</gene>